<dbReference type="AlphaFoldDB" id="A0A3S0UAB7"/>
<accession>A0A3S0UAB7</accession>
<reference evidence="4 5" key="1">
    <citation type="journal article" date="2019" name="Genome Biol. Evol.">
        <title>Toxin and genome evolution in a Drosophila defensive symbiosis.</title>
        <authorList>
            <person name="Ballinger M.J."/>
            <person name="Gawryluk R.M."/>
            <person name="Perlman S.J."/>
        </authorList>
    </citation>
    <scope>NUCLEOTIDE SEQUENCE [LARGE SCALE GENOMIC DNA]</scope>
    <source>
        <strain evidence="5">sNeo</strain>
    </source>
</reference>
<comment type="caution">
    <text evidence="4">The sequence shown here is derived from an EMBL/GenBank/DDBJ whole genome shotgun (WGS) entry which is preliminary data.</text>
</comment>
<dbReference type="InterPro" id="IPR022160">
    <property type="entry name" value="Phage_1-C74_Orf1"/>
</dbReference>
<feature type="compositionally biased region" description="Pro residues" evidence="1">
    <location>
        <begin position="592"/>
        <end position="604"/>
    </location>
</feature>
<keyword evidence="2" id="KW-0812">Transmembrane</keyword>
<evidence type="ECO:0000256" key="1">
    <source>
        <dbReference type="SAM" id="MobiDB-lite"/>
    </source>
</evidence>
<feature type="chain" id="PRO_5018541040" evidence="3">
    <location>
        <begin position="24"/>
        <end position="683"/>
    </location>
</feature>
<dbReference type="InterPro" id="IPR007880">
    <property type="entry name" value="Spiralin"/>
</dbReference>
<dbReference type="Proteomes" id="UP000274545">
    <property type="component" value="Unassembled WGS sequence"/>
</dbReference>
<evidence type="ECO:0000256" key="3">
    <source>
        <dbReference type="SAM" id="SignalP"/>
    </source>
</evidence>
<evidence type="ECO:0000313" key="5">
    <source>
        <dbReference type="Proteomes" id="UP000274545"/>
    </source>
</evidence>
<keyword evidence="2" id="KW-1133">Transmembrane helix</keyword>
<dbReference type="EMBL" id="RAHC01000014">
    <property type="protein sequence ID" value="RUP75717.1"/>
    <property type="molecule type" value="Genomic_DNA"/>
</dbReference>
<feature type="region of interest" description="Disordered" evidence="1">
    <location>
        <begin position="584"/>
        <end position="608"/>
    </location>
</feature>
<evidence type="ECO:0000313" key="4">
    <source>
        <dbReference type="EMBL" id="RUP75717.1"/>
    </source>
</evidence>
<feature type="transmembrane region" description="Helical" evidence="2">
    <location>
        <begin position="613"/>
        <end position="636"/>
    </location>
</feature>
<proteinExistence type="predicted"/>
<dbReference type="Pfam" id="PF05215">
    <property type="entry name" value="Spiralin"/>
    <property type="match status" value="1"/>
</dbReference>
<sequence>MKKLLSILTITTLTASVPAPLLANTLLTRVKRDVGLTAKDVTTGFNIKIKNIKDLNFNWKFFSKTTGGRELEKKEDKWFFLIYGSNSIVKLNSKWDVLNLGGNIKFDGYDFPIKWVKAFYRWDGVGEPKTPTIDKNTGEITDWKDNYLFQQGIKFSLAENNKTATWSNDGMRLTVDGETNINIDNPNVEEVYWNGVKQNMLDHKVNINVKPETSEKTHKLVIKYDINGTKYTSEIIDVVMAAKIELPNPIVPKQLSELINNTDLGNIDNNSDEKIKAKIIEKNSLAIDFSQVKITGKTDTQATLSAIEGSKSYKGSVDIKYNFVPTIVVKAKIDLTSTASGVQIDKDYLGQIDTSNLTNPVNTFYYANGKIVIKIKQPPTSRVVTGFLYGCDENWNKTSQSTPIDPVSGLEIDAGQYDSNDGRYLIELQHQDFPTKNNYYLQVSEKQKVEHYWDTPNGKQFEQWAQDQEQGYDNIRGSSASQLNNLFEVSKTWKQSLKHLDLKLDNFVVDNIKNVIQDEIDNYKSKLLASVKEQVEKYAPDVVENIDYVISVDNLVAGDWTTSKDVKVQAVDGSTKLLSLTTKTIPVQQKEPPTPPTPPNPKPTPDNNKKLGLTGWAIVGIVVGSLLGFALFGWLFKRFVVDPFILKPIRKKKEKAFVAKTEKDIAQMKKDDEEWEAKQRGDK</sequence>
<keyword evidence="3" id="KW-0732">Signal</keyword>
<protein>
    <submittedName>
        <fullName evidence="4">DUF3688 domain-containing protein</fullName>
    </submittedName>
</protein>
<keyword evidence="2" id="KW-0472">Membrane</keyword>
<dbReference type="RefSeq" id="WP_127093339.1">
    <property type="nucleotide sequence ID" value="NZ_RAHC01000014.1"/>
</dbReference>
<dbReference type="GO" id="GO:0016020">
    <property type="term" value="C:membrane"/>
    <property type="evidence" value="ECO:0007669"/>
    <property type="project" value="InterPro"/>
</dbReference>
<dbReference type="Pfam" id="PF12461">
    <property type="entry name" value="DUF3688"/>
    <property type="match status" value="1"/>
</dbReference>
<evidence type="ECO:0000256" key="2">
    <source>
        <dbReference type="SAM" id="Phobius"/>
    </source>
</evidence>
<organism evidence="4 5">
    <name type="scientific">Spiroplasma poulsonii</name>
    <dbReference type="NCBI Taxonomy" id="2138"/>
    <lineage>
        <taxon>Bacteria</taxon>
        <taxon>Bacillati</taxon>
        <taxon>Mycoplasmatota</taxon>
        <taxon>Mollicutes</taxon>
        <taxon>Entomoplasmatales</taxon>
        <taxon>Spiroplasmataceae</taxon>
        <taxon>Spiroplasma</taxon>
    </lineage>
</organism>
<gene>
    <name evidence="4" type="ORF">D6D54_07720</name>
</gene>
<feature type="signal peptide" evidence="3">
    <location>
        <begin position="1"/>
        <end position="23"/>
    </location>
</feature>
<name>A0A3S0UAB7_9MOLU</name>